<protein>
    <submittedName>
        <fullName evidence="1">STAS/SEC14 domain-containing protein</fullName>
    </submittedName>
</protein>
<keyword evidence="2" id="KW-1185">Reference proteome</keyword>
<dbReference type="InterPro" id="IPR036513">
    <property type="entry name" value="STAS_dom_sf"/>
</dbReference>
<dbReference type="InterPro" id="IPR021866">
    <property type="entry name" value="SpoIIAA-like"/>
</dbReference>
<dbReference type="Pfam" id="PF11964">
    <property type="entry name" value="SpoIIAA-like"/>
    <property type="match status" value="1"/>
</dbReference>
<accession>A0A839AJ15</accession>
<dbReference type="InterPro" id="IPR038396">
    <property type="entry name" value="SpoIIAA-like_sf"/>
</dbReference>
<comment type="caution">
    <text evidence="1">The sequence shown here is derived from an EMBL/GenBank/DDBJ whole genome shotgun (WGS) entry which is preliminary data.</text>
</comment>
<dbReference type="EMBL" id="JACFXV010000063">
    <property type="protein sequence ID" value="MBA5778499.1"/>
    <property type="molecule type" value="Genomic_DNA"/>
</dbReference>
<gene>
    <name evidence="1" type="ORF">H2509_15320</name>
</gene>
<dbReference type="AlphaFoldDB" id="A0A839AJ15"/>
<reference evidence="1 2" key="1">
    <citation type="submission" date="2020-07" db="EMBL/GenBank/DDBJ databases">
        <title>Stappia sp., F7233, whole genome shotgun sequencing project.</title>
        <authorList>
            <person name="Jiang S."/>
            <person name="Liu Z.W."/>
            <person name="Du Z.J."/>
        </authorList>
    </citation>
    <scope>NUCLEOTIDE SEQUENCE [LARGE SCALE GENOMIC DNA]</scope>
    <source>
        <strain evidence="1 2">F7233</strain>
    </source>
</reference>
<evidence type="ECO:0000313" key="1">
    <source>
        <dbReference type="EMBL" id="MBA5778499.1"/>
    </source>
</evidence>
<dbReference type="SUPFAM" id="SSF52091">
    <property type="entry name" value="SpoIIaa-like"/>
    <property type="match status" value="1"/>
</dbReference>
<proteinExistence type="predicted"/>
<name>A0A839AJ15_9HYPH</name>
<evidence type="ECO:0000313" key="2">
    <source>
        <dbReference type="Proteomes" id="UP000541109"/>
    </source>
</evidence>
<organism evidence="1 2">
    <name type="scientific">Stappia albiluteola</name>
    <dbReference type="NCBI Taxonomy" id="2758565"/>
    <lineage>
        <taxon>Bacteria</taxon>
        <taxon>Pseudomonadati</taxon>
        <taxon>Pseudomonadota</taxon>
        <taxon>Alphaproteobacteria</taxon>
        <taxon>Hyphomicrobiales</taxon>
        <taxon>Stappiaceae</taxon>
        <taxon>Stappia</taxon>
    </lineage>
</organism>
<dbReference type="Gene3D" id="3.40.50.10600">
    <property type="entry name" value="SpoIIaa-like domains"/>
    <property type="match status" value="1"/>
</dbReference>
<sequence>MLEITKPAPNRIDIRLEGTLDAETMAKALDDLLALSEDVTNGRMLYTIPEFSMPTLGAIAVELRRLPKMFGLLGKFDRCAVLSDAAWLRTAAEIEGRLFPGIEIKSFKLDDVEAAEAWLAEG</sequence>
<dbReference type="Proteomes" id="UP000541109">
    <property type="component" value="Unassembled WGS sequence"/>
</dbReference>